<feature type="transmembrane region" description="Helical" evidence="10">
    <location>
        <begin position="107"/>
        <end position="132"/>
    </location>
</feature>
<keyword evidence="8 10" id="KW-0445">Lipid transport</keyword>
<feature type="transmembrane region" description="Helical" evidence="10">
    <location>
        <begin position="412"/>
        <end position="431"/>
    </location>
</feature>
<keyword evidence="7 10" id="KW-0072">Autophagy</keyword>
<feature type="region of interest" description="Disordered" evidence="11">
    <location>
        <begin position="1"/>
        <end position="46"/>
    </location>
</feature>
<keyword evidence="6 10" id="KW-1133">Transmembrane helix</keyword>
<accession>A0A914UL79</accession>
<dbReference type="GO" id="GO:0005776">
    <property type="term" value="C:autophagosome"/>
    <property type="evidence" value="ECO:0007669"/>
    <property type="project" value="TreeGrafter"/>
</dbReference>
<evidence type="ECO:0000256" key="8">
    <source>
        <dbReference type="ARBA" id="ARBA00023055"/>
    </source>
</evidence>
<dbReference type="WBParaSite" id="PSAMB.scaffold1081size36210.g10835.t1">
    <property type="protein sequence ID" value="PSAMB.scaffold1081size36210.g10835.t1"/>
    <property type="gene ID" value="PSAMB.scaffold1081size36210.g10835"/>
</dbReference>
<protein>
    <recommendedName>
        <fullName evidence="3 10">Autophagy-related protein 9</fullName>
    </recommendedName>
</protein>
<evidence type="ECO:0000256" key="5">
    <source>
        <dbReference type="ARBA" id="ARBA00022692"/>
    </source>
</evidence>
<keyword evidence="5 10" id="KW-0812">Transmembrane</keyword>
<feature type="region of interest" description="Disordered" evidence="11">
    <location>
        <begin position="792"/>
        <end position="824"/>
    </location>
</feature>
<comment type="function">
    <text evidence="10">Phospholipid scramblase involved in autophagy. Cycles between the preautophagosomal structure/phagophore assembly site (PAS) and the cytoplasmic vesicle pool and supplies membrane for the growing autophagosome. Lipid scramblase activity plays a key role in preautophagosomal structure/phagophore assembly by distributing the phospholipids that arrive through ATG2 from the cytoplasmic to the luminal leaflet of the bilayer, thereby driving autophagosomal membrane expansion.</text>
</comment>
<evidence type="ECO:0000256" key="6">
    <source>
        <dbReference type="ARBA" id="ARBA00022989"/>
    </source>
</evidence>
<organism evidence="12 13">
    <name type="scientific">Plectus sambesii</name>
    <dbReference type="NCBI Taxonomy" id="2011161"/>
    <lineage>
        <taxon>Eukaryota</taxon>
        <taxon>Metazoa</taxon>
        <taxon>Ecdysozoa</taxon>
        <taxon>Nematoda</taxon>
        <taxon>Chromadorea</taxon>
        <taxon>Plectida</taxon>
        <taxon>Plectina</taxon>
        <taxon>Plectoidea</taxon>
        <taxon>Plectidae</taxon>
        <taxon>Plectus</taxon>
    </lineage>
</organism>
<dbReference type="GO" id="GO:0034497">
    <property type="term" value="P:protein localization to phagophore assembly site"/>
    <property type="evidence" value="ECO:0007669"/>
    <property type="project" value="TreeGrafter"/>
</dbReference>
<evidence type="ECO:0000256" key="9">
    <source>
        <dbReference type="ARBA" id="ARBA00023136"/>
    </source>
</evidence>
<evidence type="ECO:0000256" key="11">
    <source>
        <dbReference type="SAM" id="MobiDB-lite"/>
    </source>
</evidence>
<feature type="transmembrane region" description="Helical" evidence="10">
    <location>
        <begin position="165"/>
        <end position="185"/>
    </location>
</feature>
<feature type="compositionally biased region" description="Low complexity" evidence="11">
    <location>
        <begin position="769"/>
        <end position="780"/>
    </location>
</feature>
<dbReference type="PANTHER" id="PTHR13038:SF10">
    <property type="entry name" value="AUTOPHAGY-RELATED PROTEIN 9"/>
    <property type="match status" value="1"/>
</dbReference>
<keyword evidence="9 10" id="KW-0472">Membrane</keyword>
<dbReference type="AlphaFoldDB" id="A0A914UL79"/>
<feature type="transmembrane region" description="Helical" evidence="10">
    <location>
        <begin position="443"/>
        <end position="462"/>
    </location>
</feature>
<feature type="region of interest" description="Disordered" evidence="11">
    <location>
        <begin position="764"/>
        <end position="783"/>
    </location>
</feature>
<evidence type="ECO:0000256" key="4">
    <source>
        <dbReference type="ARBA" id="ARBA00022448"/>
    </source>
</evidence>
<dbReference type="PANTHER" id="PTHR13038">
    <property type="entry name" value="APG9 AUTOPHAGY 9"/>
    <property type="match status" value="1"/>
</dbReference>
<dbReference type="InterPro" id="IPR007241">
    <property type="entry name" value="Autophagy-rel_prot_9"/>
</dbReference>
<dbReference type="GO" id="GO:0006869">
    <property type="term" value="P:lipid transport"/>
    <property type="evidence" value="ECO:0007669"/>
    <property type="project" value="UniProtKB-KW"/>
</dbReference>
<comment type="similarity">
    <text evidence="2 10">Belongs to the ATG9 family.</text>
</comment>
<dbReference type="GO" id="GO:0034045">
    <property type="term" value="C:phagophore assembly site membrane"/>
    <property type="evidence" value="ECO:0007669"/>
    <property type="project" value="UniProtKB-SubCell"/>
</dbReference>
<evidence type="ECO:0000256" key="1">
    <source>
        <dbReference type="ARBA" id="ARBA00004511"/>
    </source>
</evidence>
<feature type="transmembrane region" description="Helical" evidence="10">
    <location>
        <begin position="326"/>
        <end position="351"/>
    </location>
</feature>
<evidence type="ECO:0000313" key="13">
    <source>
        <dbReference type="WBParaSite" id="PSAMB.scaffold1081size36210.g10835.t1"/>
    </source>
</evidence>
<dbReference type="GO" id="GO:0034727">
    <property type="term" value="P:piecemeal microautophagy of the nucleus"/>
    <property type="evidence" value="ECO:0007669"/>
    <property type="project" value="TreeGrafter"/>
</dbReference>
<comment type="subcellular location">
    <subcellularLocation>
        <location evidence="1 10">Preautophagosomal structure membrane</location>
        <topology evidence="1 10">Multi-pass membrane protein</topology>
    </subcellularLocation>
</comment>
<reference evidence="13" key="1">
    <citation type="submission" date="2022-11" db="UniProtKB">
        <authorList>
            <consortium name="WormBaseParasite"/>
        </authorList>
    </citation>
    <scope>IDENTIFICATION</scope>
</reference>
<keyword evidence="12" id="KW-1185">Reference proteome</keyword>
<evidence type="ECO:0000256" key="3">
    <source>
        <dbReference type="ARBA" id="ARBA00018074"/>
    </source>
</evidence>
<evidence type="ECO:0000256" key="2">
    <source>
        <dbReference type="ARBA" id="ARBA00006185"/>
    </source>
</evidence>
<evidence type="ECO:0000313" key="12">
    <source>
        <dbReference type="Proteomes" id="UP000887566"/>
    </source>
</evidence>
<name>A0A914UL79_9BILA</name>
<evidence type="ECO:0000256" key="7">
    <source>
        <dbReference type="ARBA" id="ARBA00023006"/>
    </source>
</evidence>
<keyword evidence="4 10" id="KW-0813">Transport</keyword>
<dbReference type="Pfam" id="PF04109">
    <property type="entry name" value="ATG9"/>
    <property type="match status" value="1"/>
</dbReference>
<dbReference type="Proteomes" id="UP000887566">
    <property type="component" value="Unplaced"/>
</dbReference>
<dbReference type="GO" id="GO:0061709">
    <property type="term" value="P:reticulophagy"/>
    <property type="evidence" value="ECO:0007669"/>
    <property type="project" value="TreeGrafter"/>
</dbReference>
<sequence>MGKKKDKASYYQIIDDDTESAPPQAFLSFPAPDDAGTSSVTAEPSALRGDLFGGPPQSHEILIQDPAEGEPSNGLKTSNRHRRRWDHIENLDQFFTRVYEYHQRGGFWCMFSSELFSLFQFIFVVCFTTFLLQCVDYDILFKNKLINRNKTTIADALIESCASQFHPFIVLALLLAAVFWVFRAVRLMYQMIQHREISNFYNNALKISSQDLDNMTWHEVLQRLRQMQPELELIINRSELTELDVYQRILRHKNYLVAMVNKGMLPVKFELPFVGQVSFLSNGFKLNLEWILFSGPWSPWKGPYALRDEYKNREYLADLAVQMDSIIFWTGVANLVLFPVIFLYQILYSFFSYAELIKREPGALGMRRYSNYGRYYLRHFNELDHELKMRLNRGYRPASQYMDMFVSRSAEIIAKNIAFVAGAFFAVLAVLSAWDEDVLQIEHVLTAMTVCGVIVVGCRVFIADENLVWCPEWLMNMIVAQVHYIPDSWKGHAHTDRVRQEFSQLFQFKVYYLLEELFSPVITPLALIFWVRPRARELVDFFHRFTVDVEGLGDVCSFAQMDIRKHGDPKWNGAEQDTQAADPVERVENRANGGKIEMSLIHFTLTNPVWEPPMDAAQFLNRLRENAERDLDHMKENQAVLGADNALLQSLTSLVPLQYPFQMSRLGVAQKVRGQGISQMEGPLRTSSSAQKPSSLLASLQQSGLLDHSVLGGSVMGASGVQQSLSSALPVAPILDGAAAEMSLHALYLHELHGQRSRLRDYGSMTFNQSTPSHQPPSSTTRDDRQLWAVPEHSMMARGGRLHLVDESTNERDEDDAPSVFRSS</sequence>
<evidence type="ECO:0000256" key="10">
    <source>
        <dbReference type="RuleBase" id="RU364027"/>
    </source>
</evidence>
<proteinExistence type="inferred from homology"/>
<dbReference type="GO" id="GO:0000422">
    <property type="term" value="P:autophagy of mitochondrion"/>
    <property type="evidence" value="ECO:0007669"/>
    <property type="project" value="TreeGrafter"/>
</dbReference>